<keyword evidence="1" id="KW-0472">Membrane</keyword>
<sequence length="176" mass="20263">MRNCLQICKKAYDKTSKAKFIHSLSIPLVSLPSGLLRLNSMCPFSSLSPSDVNKCKKFTKPYCCYGKLCLPLTNYASLANVNLAHPLGLKQQIHLDLLKIERLRPLFRGFELKDSLVSATFQIVWLRPLFRHESLQLTSHYLLITWRYDILLLDLIDLFAGFWHLLSLVIIMGLNR</sequence>
<keyword evidence="1" id="KW-1133">Transmembrane helix</keyword>
<protein>
    <submittedName>
        <fullName evidence="2">Uncharacterized protein</fullName>
    </submittedName>
</protein>
<accession>A0A1A9WLZ6</accession>
<dbReference type="EnsemblMetazoa" id="GBRI024412-RA">
    <property type="protein sequence ID" value="GBRI024412-PA"/>
    <property type="gene ID" value="GBRI024412"/>
</dbReference>
<proteinExistence type="predicted"/>
<dbReference type="VEuPathDB" id="VectorBase:GBRI024412"/>
<reference evidence="2" key="2">
    <citation type="submission" date="2020-05" db="UniProtKB">
        <authorList>
            <consortium name="EnsemblMetazoa"/>
        </authorList>
    </citation>
    <scope>IDENTIFICATION</scope>
    <source>
        <strain evidence="2">IAEA</strain>
    </source>
</reference>
<evidence type="ECO:0000313" key="2">
    <source>
        <dbReference type="EnsemblMetazoa" id="GBRI024412-PA"/>
    </source>
</evidence>
<name>A0A1A9WLZ6_9MUSC</name>
<dbReference type="AlphaFoldDB" id="A0A1A9WLZ6"/>
<evidence type="ECO:0000313" key="3">
    <source>
        <dbReference type="Proteomes" id="UP000091820"/>
    </source>
</evidence>
<reference evidence="3" key="1">
    <citation type="submission" date="2014-03" db="EMBL/GenBank/DDBJ databases">
        <authorList>
            <person name="Aksoy S."/>
            <person name="Warren W."/>
            <person name="Wilson R.K."/>
        </authorList>
    </citation>
    <scope>NUCLEOTIDE SEQUENCE [LARGE SCALE GENOMIC DNA]</scope>
    <source>
        <strain evidence="3">IAEA</strain>
    </source>
</reference>
<organism evidence="2 3">
    <name type="scientific">Glossina brevipalpis</name>
    <dbReference type="NCBI Taxonomy" id="37001"/>
    <lineage>
        <taxon>Eukaryota</taxon>
        <taxon>Metazoa</taxon>
        <taxon>Ecdysozoa</taxon>
        <taxon>Arthropoda</taxon>
        <taxon>Hexapoda</taxon>
        <taxon>Insecta</taxon>
        <taxon>Pterygota</taxon>
        <taxon>Neoptera</taxon>
        <taxon>Endopterygota</taxon>
        <taxon>Diptera</taxon>
        <taxon>Brachycera</taxon>
        <taxon>Muscomorpha</taxon>
        <taxon>Hippoboscoidea</taxon>
        <taxon>Glossinidae</taxon>
        <taxon>Glossina</taxon>
    </lineage>
</organism>
<feature type="transmembrane region" description="Helical" evidence="1">
    <location>
        <begin position="150"/>
        <end position="174"/>
    </location>
</feature>
<keyword evidence="3" id="KW-1185">Reference proteome</keyword>
<evidence type="ECO:0000256" key="1">
    <source>
        <dbReference type="SAM" id="Phobius"/>
    </source>
</evidence>
<keyword evidence="1" id="KW-0812">Transmembrane</keyword>
<dbReference type="Proteomes" id="UP000091820">
    <property type="component" value="Unassembled WGS sequence"/>
</dbReference>